<dbReference type="InterPro" id="IPR001900">
    <property type="entry name" value="RNase_II/R"/>
</dbReference>
<feature type="non-terminal residue" evidence="6">
    <location>
        <position position="1"/>
    </location>
</feature>
<dbReference type="GO" id="GO:0005829">
    <property type="term" value="C:cytosol"/>
    <property type="evidence" value="ECO:0007669"/>
    <property type="project" value="TreeGrafter"/>
</dbReference>
<evidence type="ECO:0000256" key="2">
    <source>
        <dbReference type="ARBA" id="ARBA00022801"/>
    </source>
</evidence>
<dbReference type="InterPro" id="IPR050180">
    <property type="entry name" value="RNR_Ribonuclease"/>
</dbReference>
<dbReference type="PANTHER" id="PTHR23355">
    <property type="entry name" value="RIBONUCLEASE"/>
    <property type="match status" value="1"/>
</dbReference>
<feature type="region of interest" description="Disordered" evidence="4">
    <location>
        <begin position="50"/>
        <end position="70"/>
    </location>
</feature>
<name>A0A382F2C3_9ZZZZ</name>
<dbReference type="SUPFAM" id="SSF50249">
    <property type="entry name" value="Nucleic acid-binding proteins"/>
    <property type="match status" value="1"/>
</dbReference>
<dbReference type="AlphaFoldDB" id="A0A382F2C3"/>
<dbReference type="GO" id="GO:0004527">
    <property type="term" value="F:exonuclease activity"/>
    <property type="evidence" value="ECO:0007669"/>
    <property type="project" value="UniProtKB-KW"/>
</dbReference>
<dbReference type="SMART" id="SM00955">
    <property type="entry name" value="RNB"/>
    <property type="match status" value="1"/>
</dbReference>
<accession>A0A382F2C3</accession>
<sequence length="507" mass="56811">VGKEPVRGVLYFRRDGRASIHIDGRSEPVPLAKGASGTALHGDEVELRRLAPKKTKSKQKKRFGRKPSKPRYEVVKIHKRGTDEFLGYLQKVGQKRMIRAENSRFFSPFKIVGEECGAKVGDKVLSKFHRWDSPAPTPSCRILRVLGPGGEPMTDHLGILAKYGLSSKFPEKTQREADKSPDCVRTIDRKGRRDYRKHFTLTIDPLDARDFDDAISIRTLEKDQFEVGVHIADVSAYVAYGSALDKEASRRGNSTYLVGEVVPMLPQKLSNGICSLVEGEERLVKSVLFRFGKGEKLLHCELAECVIKSDKRLTYEQAGLLMREGNLEAIRAAKPPKSRYSGNPGEPLAALPDAKLGKLRATIRKLWAIASKLRENRMKAGALNLEGAEVKILVDNQGTLESISQVESDESHQLIEEFMLLANESVAKELRKRKLPGIHRVHPDPDPENLEELRHFVSLFGISCGDLSSRKETTKLLTAIRKHPIAQVLRIKFLRSLKQACYRASPD</sequence>
<dbReference type="PANTHER" id="PTHR23355:SF9">
    <property type="entry name" value="DIS3-LIKE EXONUCLEASE 2"/>
    <property type="match status" value="1"/>
</dbReference>
<keyword evidence="2" id="KW-0378">Hydrolase</keyword>
<dbReference type="GO" id="GO:0006402">
    <property type="term" value="P:mRNA catabolic process"/>
    <property type="evidence" value="ECO:0007669"/>
    <property type="project" value="TreeGrafter"/>
</dbReference>
<organism evidence="6">
    <name type="scientific">marine metagenome</name>
    <dbReference type="NCBI Taxonomy" id="408172"/>
    <lineage>
        <taxon>unclassified sequences</taxon>
        <taxon>metagenomes</taxon>
        <taxon>ecological metagenomes</taxon>
    </lineage>
</organism>
<dbReference type="GO" id="GO:0004540">
    <property type="term" value="F:RNA nuclease activity"/>
    <property type="evidence" value="ECO:0007669"/>
    <property type="project" value="InterPro"/>
</dbReference>
<gene>
    <name evidence="6" type="ORF">METZ01_LOCUS209368</name>
</gene>
<evidence type="ECO:0000256" key="1">
    <source>
        <dbReference type="ARBA" id="ARBA00022722"/>
    </source>
</evidence>
<feature type="compositionally biased region" description="Basic residues" evidence="4">
    <location>
        <begin position="50"/>
        <end position="69"/>
    </location>
</feature>
<dbReference type="EMBL" id="UINC01047348">
    <property type="protein sequence ID" value="SVB56514.1"/>
    <property type="molecule type" value="Genomic_DNA"/>
</dbReference>
<reference evidence="6" key="1">
    <citation type="submission" date="2018-05" db="EMBL/GenBank/DDBJ databases">
        <authorList>
            <person name="Lanie J.A."/>
            <person name="Ng W.-L."/>
            <person name="Kazmierczak K.M."/>
            <person name="Andrzejewski T.M."/>
            <person name="Davidsen T.M."/>
            <person name="Wayne K.J."/>
            <person name="Tettelin H."/>
            <person name="Glass J.I."/>
            <person name="Rusch D."/>
            <person name="Podicherti R."/>
            <person name="Tsui H.-C.T."/>
            <person name="Winkler M.E."/>
        </authorList>
    </citation>
    <scope>NUCLEOTIDE SEQUENCE</scope>
</reference>
<protein>
    <recommendedName>
        <fullName evidence="5">RNB domain-containing protein</fullName>
    </recommendedName>
</protein>
<dbReference type="InterPro" id="IPR012340">
    <property type="entry name" value="NA-bd_OB-fold"/>
</dbReference>
<proteinExistence type="predicted"/>
<dbReference type="Pfam" id="PF00773">
    <property type="entry name" value="RNB"/>
    <property type="match status" value="1"/>
</dbReference>
<dbReference type="Pfam" id="PF17876">
    <property type="entry name" value="CSD2"/>
    <property type="match status" value="1"/>
</dbReference>
<dbReference type="InterPro" id="IPR040476">
    <property type="entry name" value="CSD2"/>
</dbReference>
<feature type="non-terminal residue" evidence="6">
    <location>
        <position position="507"/>
    </location>
</feature>
<evidence type="ECO:0000313" key="6">
    <source>
        <dbReference type="EMBL" id="SVB56514.1"/>
    </source>
</evidence>
<evidence type="ECO:0000256" key="4">
    <source>
        <dbReference type="SAM" id="MobiDB-lite"/>
    </source>
</evidence>
<evidence type="ECO:0000259" key="5">
    <source>
        <dbReference type="SMART" id="SM00955"/>
    </source>
</evidence>
<evidence type="ECO:0000256" key="3">
    <source>
        <dbReference type="ARBA" id="ARBA00022839"/>
    </source>
</evidence>
<dbReference type="GO" id="GO:0003723">
    <property type="term" value="F:RNA binding"/>
    <property type="evidence" value="ECO:0007669"/>
    <property type="project" value="InterPro"/>
</dbReference>
<keyword evidence="3" id="KW-0269">Exonuclease</keyword>
<feature type="domain" description="RNB" evidence="5">
    <location>
        <begin position="192"/>
        <end position="507"/>
    </location>
</feature>
<keyword evidence="1" id="KW-0540">Nuclease</keyword>